<dbReference type="InterPro" id="IPR027471">
    <property type="entry name" value="YbeD-like_sf"/>
</dbReference>
<keyword evidence="2" id="KW-1185">Reference proteome</keyword>
<name>A0ABU5W1R6_9BACT</name>
<dbReference type="Proteomes" id="UP001302274">
    <property type="component" value="Unassembled WGS sequence"/>
</dbReference>
<protein>
    <recommendedName>
        <fullName evidence="3">DUF493 domain-containing protein</fullName>
    </recommendedName>
</protein>
<sequence length="89" mass="10202">MSEFELRLSQLKLVLDETVKFPSEYLFKFIVPLEEIHQIIFIMQGMEIEQKASSSGKYISVSGKMVMNTSEEIILVYKRASVIKGIISL</sequence>
<comment type="caution">
    <text evidence="1">The sequence shown here is derived from an EMBL/GenBank/DDBJ whole genome shotgun (WGS) entry which is preliminary data.</text>
</comment>
<evidence type="ECO:0008006" key="3">
    <source>
        <dbReference type="Google" id="ProtNLM"/>
    </source>
</evidence>
<accession>A0ABU5W1R6</accession>
<dbReference type="RefSeq" id="WP_323577915.1">
    <property type="nucleotide sequence ID" value="NZ_JAYGJQ010000002.1"/>
</dbReference>
<dbReference type="EMBL" id="JAYGJQ010000002">
    <property type="protein sequence ID" value="MEA9357765.1"/>
    <property type="molecule type" value="Genomic_DNA"/>
</dbReference>
<evidence type="ECO:0000313" key="2">
    <source>
        <dbReference type="Proteomes" id="UP001302274"/>
    </source>
</evidence>
<evidence type="ECO:0000313" key="1">
    <source>
        <dbReference type="EMBL" id="MEA9357765.1"/>
    </source>
</evidence>
<proteinExistence type="predicted"/>
<dbReference type="SUPFAM" id="SSF117991">
    <property type="entry name" value="YbeD/HP0495-like"/>
    <property type="match status" value="1"/>
</dbReference>
<reference evidence="1 2" key="1">
    <citation type="submission" date="2023-11" db="EMBL/GenBank/DDBJ databases">
        <title>A Novel Polar Bacteriovorax (B. antarcticus) Isolated from the Biocrust in Antarctica.</title>
        <authorList>
            <person name="Mun W."/>
            <person name="Choi S.Y."/>
            <person name="Mitchell R.J."/>
        </authorList>
    </citation>
    <scope>NUCLEOTIDE SEQUENCE [LARGE SCALE GENOMIC DNA]</scope>
    <source>
        <strain evidence="1 2">PP10</strain>
    </source>
</reference>
<gene>
    <name evidence="1" type="ORF">SHI21_16155</name>
</gene>
<organism evidence="1 2">
    <name type="scientific">Bacteriovorax antarcticus</name>
    <dbReference type="NCBI Taxonomy" id="3088717"/>
    <lineage>
        <taxon>Bacteria</taxon>
        <taxon>Pseudomonadati</taxon>
        <taxon>Bdellovibrionota</taxon>
        <taxon>Bacteriovoracia</taxon>
        <taxon>Bacteriovoracales</taxon>
        <taxon>Bacteriovoracaceae</taxon>
        <taxon>Bacteriovorax</taxon>
    </lineage>
</organism>
<dbReference type="Gene3D" id="3.30.70.260">
    <property type="match status" value="1"/>
</dbReference>